<dbReference type="GO" id="GO:0031902">
    <property type="term" value="C:late endosome membrane"/>
    <property type="evidence" value="ECO:0007669"/>
    <property type="project" value="UniProtKB-SubCell"/>
</dbReference>
<dbReference type="EMBL" id="OA569631">
    <property type="protein sequence ID" value="CAD7202643.1"/>
    <property type="molecule type" value="Genomic_DNA"/>
</dbReference>
<dbReference type="SUPFAM" id="SSF57850">
    <property type="entry name" value="RING/U-box"/>
    <property type="match status" value="1"/>
</dbReference>
<dbReference type="PANTHER" id="PTHR23323:SF26">
    <property type="entry name" value="VACUOLAR PROTEIN SORTING-ASSOCIATED PROTEIN 18 HOMOLOG"/>
    <property type="match status" value="1"/>
</dbReference>
<feature type="coiled-coil region" evidence="9">
    <location>
        <begin position="842"/>
        <end position="869"/>
    </location>
</feature>
<feature type="domain" description="Pep3/Vps18 beta-propeller" evidence="10">
    <location>
        <begin position="37"/>
        <end position="433"/>
    </location>
</feature>
<dbReference type="GO" id="GO:0008270">
    <property type="term" value="F:zinc ion binding"/>
    <property type="evidence" value="ECO:0007669"/>
    <property type="project" value="UniProtKB-KW"/>
</dbReference>
<comment type="subcellular location">
    <subcellularLocation>
        <location evidence="1">Late endosome membrane</location>
        <topology evidence="1">Peripheral membrane protein</topology>
        <orientation evidence="1">Cytoplasmic side</orientation>
    </subcellularLocation>
</comment>
<evidence type="ECO:0000313" key="12">
    <source>
        <dbReference type="EMBL" id="CAD7202643.1"/>
    </source>
</evidence>
<feature type="domain" description="Pep3/Vps18 RING C-terminal" evidence="11">
    <location>
        <begin position="883"/>
        <end position="935"/>
    </location>
</feature>
<evidence type="ECO:0000259" key="10">
    <source>
        <dbReference type="Pfam" id="PF05131"/>
    </source>
</evidence>
<evidence type="ECO:0000256" key="4">
    <source>
        <dbReference type="ARBA" id="ARBA00022723"/>
    </source>
</evidence>
<evidence type="ECO:0000256" key="2">
    <source>
        <dbReference type="ARBA" id="ARBA00010454"/>
    </source>
</evidence>
<reference evidence="12" key="1">
    <citation type="submission" date="2020-11" db="EMBL/GenBank/DDBJ databases">
        <authorList>
            <person name="Tran Van P."/>
        </authorList>
    </citation>
    <scope>NUCLEOTIDE SEQUENCE</scope>
</reference>
<comment type="similarity">
    <text evidence="2">Belongs to the VPS18 family.</text>
</comment>
<keyword evidence="5" id="KW-0863">Zinc-finger</keyword>
<evidence type="ECO:0000256" key="5">
    <source>
        <dbReference type="ARBA" id="ARBA00022771"/>
    </source>
</evidence>
<dbReference type="InterPro" id="IPR058919">
    <property type="entry name" value="Pep3/Vps18_RING_C"/>
</dbReference>
<dbReference type="InterPro" id="IPR000547">
    <property type="entry name" value="Clathrin_H-chain/VPS_repeat"/>
</dbReference>
<evidence type="ECO:0000256" key="1">
    <source>
        <dbReference type="ARBA" id="ARBA00004492"/>
    </source>
</evidence>
<dbReference type="GO" id="GO:0008333">
    <property type="term" value="P:endosome to lysosome transport"/>
    <property type="evidence" value="ECO:0007669"/>
    <property type="project" value="TreeGrafter"/>
</dbReference>
<gene>
    <name evidence="12" type="ORF">TDIB3V08_LOCUS8825</name>
</gene>
<evidence type="ECO:0000256" key="3">
    <source>
        <dbReference type="ARBA" id="ARBA00017338"/>
    </source>
</evidence>
<dbReference type="PROSITE" id="PS50236">
    <property type="entry name" value="CHCR"/>
    <property type="match status" value="1"/>
</dbReference>
<keyword evidence="9" id="KW-0175">Coiled coil</keyword>
<dbReference type="GO" id="GO:0006904">
    <property type="term" value="P:vesicle docking involved in exocytosis"/>
    <property type="evidence" value="ECO:0007669"/>
    <property type="project" value="TreeGrafter"/>
</dbReference>
<feature type="repeat" description="CHCR" evidence="8">
    <location>
        <begin position="651"/>
        <end position="805"/>
    </location>
</feature>
<dbReference type="GO" id="GO:0030897">
    <property type="term" value="C:HOPS complex"/>
    <property type="evidence" value="ECO:0007669"/>
    <property type="project" value="TreeGrafter"/>
</dbReference>
<dbReference type="GO" id="GO:0007032">
    <property type="term" value="P:endosome organization"/>
    <property type="evidence" value="ECO:0007669"/>
    <property type="project" value="TreeGrafter"/>
</dbReference>
<evidence type="ECO:0000256" key="8">
    <source>
        <dbReference type="PROSITE-ProRule" id="PRU01006"/>
    </source>
</evidence>
<keyword evidence="4" id="KW-0479">Metal-binding</keyword>
<protein>
    <recommendedName>
        <fullName evidence="3">Vacuolar protein sorting-associated protein 18 homolog</fullName>
    </recommendedName>
</protein>
<evidence type="ECO:0000256" key="7">
    <source>
        <dbReference type="ARBA" id="ARBA00023136"/>
    </source>
</evidence>
<evidence type="ECO:0000256" key="9">
    <source>
        <dbReference type="SAM" id="Coils"/>
    </source>
</evidence>
<proteinExistence type="inferred from homology"/>
<accession>A0A7R8VQ22</accession>
<dbReference type="GO" id="GO:0007040">
    <property type="term" value="P:lysosome organization"/>
    <property type="evidence" value="ECO:0007669"/>
    <property type="project" value="TreeGrafter"/>
</dbReference>
<dbReference type="Pfam" id="PF26148">
    <property type="entry name" value="VPS18_RING_C"/>
    <property type="match status" value="1"/>
</dbReference>
<keyword evidence="7" id="KW-0472">Membrane</keyword>
<dbReference type="GO" id="GO:0048284">
    <property type="term" value="P:organelle fusion"/>
    <property type="evidence" value="ECO:0007669"/>
    <property type="project" value="TreeGrafter"/>
</dbReference>
<dbReference type="InterPro" id="IPR007810">
    <property type="entry name" value="Pep3/Vps18_beta-prop"/>
</dbReference>
<dbReference type="PANTHER" id="PTHR23323">
    <property type="entry name" value="VACUOLAR PROTEIN SORTING-ASSOCIATED PROTEIN"/>
    <property type="match status" value="1"/>
</dbReference>
<sequence length="1089" mass="124935">MTYEQASQRYKGTVATAMRPEMSTTGFIHIKLEEEAPIFSKQKVNFSPTERITHLAVSSDLLVLTMANSMLLRIDLKQPDNREEIDLSKFTTHLKILELFLDPLGQHLIISLTPKNPDNPPEILYLSRKSNKPKQPGKFKGYEVTAVGWNYRNDYETTTGPILLGTSKGLIFETEILPEGDRIFQSGLEQYWKQEHIKSVTDNEVCSLLNLRTCGLHVVRGSLDRVYNFSFRVMGCAVVFDIGKGDNTPITGIEFHRVPGSEKYFVLVTTPDRVYQFIGYVSNSDEKPLLQQVFNNYLTVAEAFQEIPSSLKYSKLQFLYHSPKGLPRIFAWLTEPGIFYAQLDPTGTASVLTNNQLLQYPSPSLAPLSFVLTEFHALLLYPDHVRGISMLNHELVFEDYYNESFGKLVSITKDPIKGTIWAFAERAVFRYKVTHEERNVWQVYVEKGEFELAKKYCRDNPAHIDQVLVKQAEMYEQSALHYAETQSSFEEIALKFLQVWEIEALKTFLIKKLEGFKSQDKTQVTMIVVWVIELFLNQLGVLRDKGEVNSPQYSILQKQLDSFLTHKEVKECVMNNKSTIYDLMASHGDKHNLIRLTIMNKDFERVIRHHINKNNYLEALDVLKGQNKKELFYQFTPALVQAIPKQTIQALIAQGRTLSPNKLLPALVTCDDDQAGEVIRYLEFCIHSLGCQQQAIHNYLLSLYAKLKPDKLMQYLAMQGQDSTMVCYDIHYALRLCRELGLSEACVQLSALLGLWEVAVDLALTVNVDLAKQTANMPQNDTELRKKLWLKIAQHVVREKDDIEQAMQFLKECDMLKIEDILPFFSDFVTIDHFKDAICTSLQEYNQHIQDLKEDMEEATKSAEVIRGEIQTFRNRCSFVQSRDVCSLCDLRLLMRPFYLFPCGHRFHSDCLVADLSPVLPPGKRNKMLELQGHVLGGRRGVKGQLPRASHSRGSHLLRKLLNSITVTILSFTSNSLKQNKKYSLSDRIPFKIPENPNFILTYLPQTPRPLIAIHYVYCLFKHQLNLYSSREDTVSVGSATISARDQLKADIDSIVASECLFCGDMMIRSIDRPFIENEDYDKVMKDWE</sequence>
<keyword evidence="6" id="KW-0862">Zinc</keyword>
<name>A0A7R8VQ22_TIMDO</name>
<dbReference type="GO" id="GO:0030674">
    <property type="term" value="F:protein-macromolecule adaptor activity"/>
    <property type="evidence" value="ECO:0007669"/>
    <property type="project" value="TreeGrafter"/>
</dbReference>
<dbReference type="GO" id="GO:0006886">
    <property type="term" value="P:intracellular protein transport"/>
    <property type="evidence" value="ECO:0007669"/>
    <property type="project" value="UniProtKB-UniRule"/>
</dbReference>
<organism evidence="12">
    <name type="scientific">Timema douglasi</name>
    <name type="common">Walking stick</name>
    <dbReference type="NCBI Taxonomy" id="61478"/>
    <lineage>
        <taxon>Eukaryota</taxon>
        <taxon>Metazoa</taxon>
        <taxon>Ecdysozoa</taxon>
        <taxon>Arthropoda</taxon>
        <taxon>Hexapoda</taxon>
        <taxon>Insecta</taxon>
        <taxon>Pterygota</taxon>
        <taxon>Neoptera</taxon>
        <taxon>Polyneoptera</taxon>
        <taxon>Phasmatodea</taxon>
        <taxon>Timematodea</taxon>
        <taxon>Timematoidea</taxon>
        <taxon>Timematidae</taxon>
        <taxon>Timema</taxon>
    </lineage>
</organism>
<dbReference type="AlphaFoldDB" id="A0A7R8VQ22"/>
<evidence type="ECO:0000256" key="6">
    <source>
        <dbReference type="ARBA" id="ARBA00022833"/>
    </source>
</evidence>
<dbReference type="Pfam" id="PF05131">
    <property type="entry name" value="Pep3_Vps18"/>
    <property type="match status" value="1"/>
</dbReference>
<evidence type="ECO:0000259" key="11">
    <source>
        <dbReference type="Pfam" id="PF26148"/>
    </source>
</evidence>